<dbReference type="EMBL" id="QWLV01000006">
    <property type="protein sequence ID" value="RHW16976.1"/>
    <property type="molecule type" value="Genomic_DNA"/>
</dbReference>
<sequence>MNPWLRFGRRIAIIVAAVWISGWAIHPGAGVAVAVGSMIWLAIRYDNHTGSLLLLTLVLLVVLLIILALLMFMVARASA</sequence>
<accession>A0A396RMR7</accession>
<evidence type="ECO:0000313" key="3">
    <source>
        <dbReference type="Proteomes" id="UP000266693"/>
    </source>
</evidence>
<proteinExistence type="predicted"/>
<dbReference type="AlphaFoldDB" id="A0A396RMR7"/>
<name>A0A396RMR7_9SPHN</name>
<keyword evidence="1" id="KW-1133">Transmembrane helix</keyword>
<keyword evidence="1" id="KW-0472">Membrane</keyword>
<gene>
    <name evidence="2" type="ORF">D1610_12625</name>
</gene>
<reference evidence="2 3" key="1">
    <citation type="submission" date="2018-08" db="EMBL/GenBank/DDBJ databases">
        <title>The multiple taxonomic identification of Sphingomonas gilva.</title>
        <authorList>
            <person name="Zhu D."/>
            <person name="Zheng S."/>
        </authorList>
    </citation>
    <scope>NUCLEOTIDE SEQUENCE [LARGE SCALE GENOMIC DNA]</scope>
    <source>
        <strain evidence="2 3">ZDH117</strain>
    </source>
</reference>
<comment type="caution">
    <text evidence="2">The sequence shown here is derived from an EMBL/GenBank/DDBJ whole genome shotgun (WGS) entry which is preliminary data.</text>
</comment>
<dbReference type="RefSeq" id="WP_118864557.1">
    <property type="nucleotide sequence ID" value="NZ_QWLV01000006.1"/>
</dbReference>
<protein>
    <submittedName>
        <fullName evidence="2">Uncharacterized protein</fullName>
    </submittedName>
</protein>
<keyword evidence="1" id="KW-0812">Transmembrane</keyword>
<evidence type="ECO:0000256" key="1">
    <source>
        <dbReference type="SAM" id="Phobius"/>
    </source>
</evidence>
<feature type="transmembrane region" description="Helical" evidence="1">
    <location>
        <begin position="12"/>
        <end position="40"/>
    </location>
</feature>
<feature type="transmembrane region" description="Helical" evidence="1">
    <location>
        <begin position="52"/>
        <end position="75"/>
    </location>
</feature>
<evidence type="ECO:0000313" key="2">
    <source>
        <dbReference type="EMBL" id="RHW16976.1"/>
    </source>
</evidence>
<keyword evidence="3" id="KW-1185">Reference proteome</keyword>
<dbReference type="Proteomes" id="UP000266693">
    <property type="component" value="Unassembled WGS sequence"/>
</dbReference>
<organism evidence="2 3">
    <name type="scientific">Sphingomonas gilva</name>
    <dbReference type="NCBI Taxonomy" id="2305907"/>
    <lineage>
        <taxon>Bacteria</taxon>
        <taxon>Pseudomonadati</taxon>
        <taxon>Pseudomonadota</taxon>
        <taxon>Alphaproteobacteria</taxon>
        <taxon>Sphingomonadales</taxon>
        <taxon>Sphingomonadaceae</taxon>
        <taxon>Sphingomonas</taxon>
    </lineage>
</organism>